<gene>
    <name evidence="1" type="ORF">H0266_14455</name>
</gene>
<dbReference type="EMBL" id="JACEFG010000003">
    <property type="protein sequence ID" value="MBA2176095.1"/>
    <property type="molecule type" value="Genomic_DNA"/>
</dbReference>
<reference evidence="1 2" key="1">
    <citation type="journal article" date="2004" name="Extremophiles">
        <title>Halobacillus locisalis sp. nov., a halophilic bacterium isolated from a marine solar saltern of the Yellow Sea in Korea.</title>
        <authorList>
            <person name="Yoon J.H."/>
            <person name="Kang K.H."/>
            <person name="Oh T.K."/>
            <person name="Park Y.H."/>
        </authorList>
    </citation>
    <scope>NUCLEOTIDE SEQUENCE [LARGE SCALE GENOMIC DNA]</scope>
    <source>
        <strain evidence="1 2">KCTC 3788</strain>
    </source>
</reference>
<proteinExistence type="predicted"/>
<organism evidence="1 2">
    <name type="scientific">Halobacillus locisalis</name>
    <dbReference type="NCBI Taxonomy" id="220753"/>
    <lineage>
        <taxon>Bacteria</taxon>
        <taxon>Bacillati</taxon>
        <taxon>Bacillota</taxon>
        <taxon>Bacilli</taxon>
        <taxon>Bacillales</taxon>
        <taxon>Bacillaceae</taxon>
        <taxon>Halobacillus</taxon>
    </lineage>
</organism>
<evidence type="ECO:0000313" key="1">
    <source>
        <dbReference type="EMBL" id="MBA2176095.1"/>
    </source>
</evidence>
<dbReference type="RefSeq" id="WP_181473134.1">
    <property type="nucleotide sequence ID" value="NZ_JACEFG010000003.1"/>
</dbReference>
<protein>
    <submittedName>
        <fullName evidence="1">Uncharacterized protein</fullName>
    </submittedName>
</protein>
<sequence length="90" mass="10395">MEGFETVWLDDKSAHGIVKVQDCRFEFIYHPIVFDERIGEFIVINNLWYTTYHGAREYFRSSTNAYSAGKMKIHNEGTLSQNISISTLGV</sequence>
<keyword evidence="2" id="KW-1185">Reference proteome</keyword>
<evidence type="ECO:0000313" key="2">
    <source>
        <dbReference type="Proteomes" id="UP000571017"/>
    </source>
</evidence>
<name>A0A838CWE6_9BACI</name>
<dbReference type="AlphaFoldDB" id="A0A838CWE6"/>
<dbReference type="Proteomes" id="UP000571017">
    <property type="component" value="Unassembled WGS sequence"/>
</dbReference>
<accession>A0A838CWE6</accession>
<comment type="caution">
    <text evidence="1">The sequence shown here is derived from an EMBL/GenBank/DDBJ whole genome shotgun (WGS) entry which is preliminary data.</text>
</comment>